<gene>
    <name evidence="2" type="ORF">PHMEG_00014025</name>
</gene>
<evidence type="ECO:0000256" key="1">
    <source>
        <dbReference type="SAM" id="MobiDB-lite"/>
    </source>
</evidence>
<evidence type="ECO:0000313" key="3">
    <source>
        <dbReference type="Proteomes" id="UP000198211"/>
    </source>
</evidence>
<evidence type="ECO:0000313" key="2">
    <source>
        <dbReference type="EMBL" id="OWZ12760.1"/>
    </source>
</evidence>
<feature type="compositionally biased region" description="Polar residues" evidence="1">
    <location>
        <begin position="86"/>
        <end position="98"/>
    </location>
</feature>
<dbReference type="AlphaFoldDB" id="A0A225W7E4"/>
<keyword evidence="3" id="KW-1185">Reference proteome</keyword>
<reference evidence="3" key="1">
    <citation type="submission" date="2017-03" db="EMBL/GenBank/DDBJ databases">
        <title>Phytopthora megakarya and P. palmivora, two closely related causual agents of cacao black pod achieved similar genome size and gene model numbers by different mechanisms.</title>
        <authorList>
            <person name="Ali S."/>
            <person name="Shao J."/>
            <person name="Larry D.J."/>
            <person name="Kronmiller B."/>
            <person name="Shen D."/>
            <person name="Strem M.D."/>
            <person name="Melnick R.L."/>
            <person name="Guiltinan M.J."/>
            <person name="Tyler B.M."/>
            <person name="Meinhardt L.W."/>
            <person name="Bailey B.A."/>
        </authorList>
    </citation>
    <scope>NUCLEOTIDE SEQUENCE [LARGE SCALE GENOMIC DNA]</scope>
    <source>
        <strain evidence="3">zdho120</strain>
    </source>
</reference>
<organism evidence="2 3">
    <name type="scientific">Phytophthora megakarya</name>
    <dbReference type="NCBI Taxonomy" id="4795"/>
    <lineage>
        <taxon>Eukaryota</taxon>
        <taxon>Sar</taxon>
        <taxon>Stramenopiles</taxon>
        <taxon>Oomycota</taxon>
        <taxon>Peronosporomycetes</taxon>
        <taxon>Peronosporales</taxon>
        <taxon>Peronosporaceae</taxon>
        <taxon>Phytophthora</taxon>
    </lineage>
</organism>
<feature type="region of interest" description="Disordered" evidence="1">
    <location>
        <begin position="78"/>
        <end position="98"/>
    </location>
</feature>
<dbReference type="Proteomes" id="UP000198211">
    <property type="component" value="Unassembled WGS sequence"/>
</dbReference>
<comment type="caution">
    <text evidence="2">The sequence shown here is derived from an EMBL/GenBank/DDBJ whole genome shotgun (WGS) entry which is preliminary data.</text>
</comment>
<sequence length="98" mass="11247">MLRKGSYYHAKKRSPTEYLHRHNVAGIRAKLQIKDDTATTRREHVEHLIQTLDDHNLVHQLALILLTNAKDPEGILRARQGKADAGSNQFRQKTTPEN</sequence>
<dbReference type="EMBL" id="NBNE01001760">
    <property type="protein sequence ID" value="OWZ12760.1"/>
    <property type="molecule type" value="Genomic_DNA"/>
</dbReference>
<proteinExistence type="predicted"/>
<accession>A0A225W7E4</accession>
<protein>
    <submittedName>
        <fullName evidence="2">Uncharacterized protein</fullName>
    </submittedName>
</protein>
<name>A0A225W7E4_9STRA</name>